<sequence>MQRLPIVPPNHHSVVYKEATLVFAEKGVNNHHSVTELKGDRSSSHTLLTSLVSVEGARLAAAARADTLLVTPVLRSIPTNWHLVRGKVE</sequence>
<name>A0A4D6LKU3_VIGUN</name>
<dbReference type="Proteomes" id="UP000501690">
    <property type="component" value="Linkage Group LG4"/>
</dbReference>
<accession>A0A4D6LKU3</accession>
<reference evidence="1 2" key="1">
    <citation type="submission" date="2019-04" db="EMBL/GenBank/DDBJ databases">
        <title>An improved genome assembly and genetic linkage map for asparagus bean, Vigna unguiculata ssp. sesquipedialis.</title>
        <authorList>
            <person name="Xia Q."/>
            <person name="Zhang R."/>
            <person name="Dong Y."/>
        </authorList>
    </citation>
    <scope>NUCLEOTIDE SEQUENCE [LARGE SCALE GENOMIC DNA]</scope>
    <source>
        <tissue evidence="1">Leaf</tissue>
    </source>
</reference>
<proteinExistence type="predicted"/>
<evidence type="ECO:0000313" key="2">
    <source>
        <dbReference type="Proteomes" id="UP000501690"/>
    </source>
</evidence>
<dbReference type="AlphaFoldDB" id="A0A4D6LKU3"/>
<organism evidence="1 2">
    <name type="scientific">Vigna unguiculata</name>
    <name type="common">Cowpea</name>
    <dbReference type="NCBI Taxonomy" id="3917"/>
    <lineage>
        <taxon>Eukaryota</taxon>
        <taxon>Viridiplantae</taxon>
        <taxon>Streptophyta</taxon>
        <taxon>Embryophyta</taxon>
        <taxon>Tracheophyta</taxon>
        <taxon>Spermatophyta</taxon>
        <taxon>Magnoliopsida</taxon>
        <taxon>eudicotyledons</taxon>
        <taxon>Gunneridae</taxon>
        <taxon>Pentapetalae</taxon>
        <taxon>rosids</taxon>
        <taxon>fabids</taxon>
        <taxon>Fabales</taxon>
        <taxon>Fabaceae</taxon>
        <taxon>Papilionoideae</taxon>
        <taxon>50 kb inversion clade</taxon>
        <taxon>NPAAA clade</taxon>
        <taxon>indigoferoid/millettioid clade</taxon>
        <taxon>Phaseoleae</taxon>
        <taxon>Vigna</taxon>
    </lineage>
</organism>
<keyword evidence="2" id="KW-1185">Reference proteome</keyword>
<evidence type="ECO:0000313" key="1">
    <source>
        <dbReference type="EMBL" id="QCD89197.1"/>
    </source>
</evidence>
<gene>
    <name evidence="1" type="ORF">DEO72_LG4g136</name>
</gene>
<dbReference type="EMBL" id="CP039348">
    <property type="protein sequence ID" value="QCD89197.1"/>
    <property type="molecule type" value="Genomic_DNA"/>
</dbReference>
<protein>
    <submittedName>
        <fullName evidence="1">Uncharacterized protein</fullName>
    </submittedName>
</protein>